<gene>
    <name evidence="2" type="ORF">H1V43_21875</name>
</gene>
<comment type="caution">
    <text evidence="2">The sequence shown here is derived from an EMBL/GenBank/DDBJ whole genome shotgun (WGS) entry which is preliminary data.</text>
</comment>
<evidence type="ECO:0000313" key="2">
    <source>
        <dbReference type="EMBL" id="MBA4863958.1"/>
    </source>
</evidence>
<evidence type="ECO:0000313" key="3">
    <source>
        <dbReference type="Proteomes" id="UP000586976"/>
    </source>
</evidence>
<reference evidence="2 3" key="1">
    <citation type="submission" date="2020-07" db="EMBL/GenBank/DDBJ databases">
        <title>Streptomyces isolated from Indian soil.</title>
        <authorList>
            <person name="Mandal S."/>
            <person name="Maiti P.K."/>
        </authorList>
    </citation>
    <scope>NUCLEOTIDE SEQUENCE [LARGE SCALE GENOMIC DNA]</scope>
    <source>
        <strain evidence="2 3">PSKA54</strain>
    </source>
</reference>
<protein>
    <submittedName>
        <fullName evidence="2">Uncharacterized protein</fullName>
    </submittedName>
</protein>
<accession>A0A7W2D398</accession>
<sequence>MFKNQRGATVLARQITITPQPAYPNGRNCSPGGHQARLKVTAEGSLIPR</sequence>
<dbReference type="AlphaFoldDB" id="A0A7W2D398"/>
<proteinExistence type="predicted"/>
<name>A0A7W2D398_9ACTN</name>
<feature type="region of interest" description="Disordered" evidence="1">
    <location>
        <begin position="22"/>
        <end position="49"/>
    </location>
</feature>
<dbReference type="EMBL" id="JACEQY010000025">
    <property type="protein sequence ID" value="MBA4863958.1"/>
    <property type="molecule type" value="Genomic_DNA"/>
</dbReference>
<keyword evidence="3" id="KW-1185">Reference proteome</keyword>
<evidence type="ECO:0000256" key="1">
    <source>
        <dbReference type="SAM" id="MobiDB-lite"/>
    </source>
</evidence>
<organism evidence="2 3">
    <name type="scientific">Streptomyces himalayensis subsp. aureolus</name>
    <dbReference type="NCBI Taxonomy" id="2758039"/>
    <lineage>
        <taxon>Bacteria</taxon>
        <taxon>Bacillati</taxon>
        <taxon>Actinomycetota</taxon>
        <taxon>Actinomycetes</taxon>
        <taxon>Kitasatosporales</taxon>
        <taxon>Streptomycetaceae</taxon>
        <taxon>Streptomyces</taxon>
        <taxon>Streptomyces himalayensis</taxon>
    </lineage>
</organism>
<dbReference type="Proteomes" id="UP000586976">
    <property type="component" value="Unassembled WGS sequence"/>
</dbReference>
<dbReference type="RefSeq" id="WP_181865648.1">
    <property type="nucleotide sequence ID" value="NZ_JACEQY010000025.1"/>
</dbReference>